<dbReference type="Gene3D" id="3.80.10.10">
    <property type="entry name" value="Ribonuclease Inhibitor"/>
    <property type="match status" value="2"/>
</dbReference>
<evidence type="ECO:0000256" key="1">
    <source>
        <dbReference type="ARBA" id="ARBA00022614"/>
    </source>
</evidence>
<dbReference type="InterPro" id="IPR055357">
    <property type="entry name" value="LRR_At1g61320_AtMIF1"/>
</dbReference>
<feature type="domain" description="At1g61320/AtMIF1 LRR" evidence="4">
    <location>
        <begin position="134"/>
        <end position="218"/>
    </location>
</feature>
<dbReference type="eggNOG" id="KOG0531">
    <property type="taxonomic scope" value="Eukaryota"/>
</dbReference>
<dbReference type="SUPFAM" id="SSF52058">
    <property type="entry name" value="L domain-like"/>
    <property type="match status" value="1"/>
</dbReference>
<dbReference type="InterPro" id="IPR032675">
    <property type="entry name" value="LRR_dom_sf"/>
</dbReference>
<sequence>MPPQKNEKNEDARVREINIDALVHATKLSVGKHENLEHYLKRLTHLTLNGDAKRVIRKIQNLQHCPGLKVLYLYDNEIDAMENLDVAPQLTHLHLQNNRIGRMEGVEALEKLEKLYLEGNCIARLEGLQNCFYIQELHLSNQSVPPSMPFSFDLQTMQALSRSLRILNLSSCHVTSTTALAMLRNLEQLDLSKNAISELEDVFQLLSSLSSLTELDLRMNPVTNIPKYREKAITFSSSRLALLDKKDIDANQRRMMQSHLAHKYRKRQESDNPEKASSNSAGGATLSETRRTLKHGSTVHQLRSMQITATGMKKNPKLQCEKDGLGVDGAACSSAAMSTALVRSSSNNNKHH</sequence>
<dbReference type="SMART" id="SM00365">
    <property type="entry name" value="LRR_SD22"/>
    <property type="match status" value="6"/>
</dbReference>
<evidence type="ECO:0000313" key="6">
    <source>
        <dbReference type="Proteomes" id="UP000019132"/>
    </source>
</evidence>
<reference evidence="6" key="2">
    <citation type="submission" date="2010-04" db="EMBL/GenBank/DDBJ databases">
        <authorList>
            <person name="Buell R."/>
            <person name="Hamilton J."/>
            <person name="Hostetler J."/>
        </authorList>
    </citation>
    <scope>NUCLEOTIDE SEQUENCE [LARGE SCALE GENOMIC DNA]</scope>
    <source>
        <strain evidence="6">DAOM:BR144</strain>
    </source>
</reference>
<dbReference type="CDD" id="cd21340">
    <property type="entry name" value="PPP1R42"/>
    <property type="match status" value="1"/>
</dbReference>
<name>K3WTV8_GLOUD</name>
<dbReference type="InterPro" id="IPR001611">
    <property type="entry name" value="Leu-rich_rpt"/>
</dbReference>
<keyword evidence="1" id="KW-0433">Leucine-rich repeat</keyword>
<dbReference type="Pfam" id="PF23622">
    <property type="entry name" value="LRR_At1g61320_AtMIF1"/>
    <property type="match status" value="1"/>
</dbReference>
<dbReference type="Proteomes" id="UP000019132">
    <property type="component" value="Unassembled WGS sequence"/>
</dbReference>
<evidence type="ECO:0000259" key="4">
    <source>
        <dbReference type="Pfam" id="PF23622"/>
    </source>
</evidence>
<protein>
    <recommendedName>
        <fullName evidence="4">At1g61320/AtMIF1 LRR domain-containing protein</fullName>
    </recommendedName>
</protein>
<dbReference type="EMBL" id="GL376613">
    <property type="status" value="NOT_ANNOTATED_CDS"/>
    <property type="molecule type" value="Genomic_DNA"/>
</dbReference>
<evidence type="ECO:0000256" key="2">
    <source>
        <dbReference type="ARBA" id="ARBA00022737"/>
    </source>
</evidence>
<dbReference type="HOGENOM" id="CLU_062444_0_0_1"/>
<organism evidence="5 6">
    <name type="scientific">Globisporangium ultimum (strain ATCC 200006 / CBS 805.95 / DAOM BR144)</name>
    <name type="common">Pythium ultimum</name>
    <dbReference type="NCBI Taxonomy" id="431595"/>
    <lineage>
        <taxon>Eukaryota</taxon>
        <taxon>Sar</taxon>
        <taxon>Stramenopiles</taxon>
        <taxon>Oomycota</taxon>
        <taxon>Peronosporomycetes</taxon>
        <taxon>Pythiales</taxon>
        <taxon>Pythiaceae</taxon>
        <taxon>Globisporangium</taxon>
    </lineage>
</organism>
<dbReference type="EnsemblProtists" id="PYU1_T008404">
    <property type="protein sequence ID" value="PYU1_T008404"/>
    <property type="gene ID" value="PYU1_G008388"/>
</dbReference>
<dbReference type="PANTHER" id="PTHR46652:SF3">
    <property type="entry name" value="LEUCINE-RICH REPEAT-CONTAINING PROTEIN 9"/>
    <property type="match status" value="1"/>
</dbReference>
<dbReference type="InterPro" id="IPR003591">
    <property type="entry name" value="Leu-rich_rpt_typical-subtyp"/>
</dbReference>
<dbReference type="PANTHER" id="PTHR46652">
    <property type="entry name" value="LEUCINE-RICH REPEAT AND IQ DOMAIN-CONTAINING PROTEIN 1-RELATED"/>
    <property type="match status" value="1"/>
</dbReference>
<keyword evidence="2" id="KW-0677">Repeat</keyword>
<dbReference type="SMART" id="SM00369">
    <property type="entry name" value="LRR_TYP"/>
    <property type="match status" value="3"/>
</dbReference>
<evidence type="ECO:0000313" key="5">
    <source>
        <dbReference type="EnsemblProtists" id="PYU1_T008404"/>
    </source>
</evidence>
<dbReference type="PROSITE" id="PS51450">
    <property type="entry name" value="LRR"/>
    <property type="match status" value="3"/>
</dbReference>
<dbReference type="VEuPathDB" id="FungiDB:PYU1_G008388"/>
<reference evidence="6" key="1">
    <citation type="journal article" date="2010" name="Genome Biol.">
        <title>Genome sequence of the necrotrophic plant pathogen Pythium ultimum reveals original pathogenicity mechanisms and effector repertoire.</title>
        <authorList>
            <person name="Levesque C.A."/>
            <person name="Brouwer H."/>
            <person name="Cano L."/>
            <person name="Hamilton J.P."/>
            <person name="Holt C."/>
            <person name="Huitema E."/>
            <person name="Raffaele S."/>
            <person name="Robideau G.P."/>
            <person name="Thines M."/>
            <person name="Win J."/>
            <person name="Zerillo M.M."/>
            <person name="Beakes G.W."/>
            <person name="Boore J.L."/>
            <person name="Busam D."/>
            <person name="Dumas B."/>
            <person name="Ferriera S."/>
            <person name="Fuerstenberg S.I."/>
            <person name="Gachon C.M."/>
            <person name="Gaulin E."/>
            <person name="Govers F."/>
            <person name="Grenville-Briggs L."/>
            <person name="Horner N."/>
            <person name="Hostetler J."/>
            <person name="Jiang R.H."/>
            <person name="Johnson J."/>
            <person name="Krajaejun T."/>
            <person name="Lin H."/>
            <person name="Meijer H.J."/>
            <person name="Moore B."/>
            <person name="Morris P."/>
            <person name="Phuntmart V."/>
            <person name="Puiu D."/>
            <person name="Shetty J."/>
            <person name="Stajich J.E."/>
            <person name="Tripathy S."/>
            <person name="Wawra S."/>
            <person name="van West P."/>
            <person name="Whitty B.R."/>
            <person name="Coutinho P.M."/>
            <person name="Henrissat B."/>
            <person name="Martin F."/>
            <person name="Thomas P.D."/>
            <person name="Tyler B.M."/>
            <person name="De Vries R.P."/>
            <person name="Kamoun S."/>
            <person name="Yandell M."/>
            <person name="Tisserat N."/>
            <person name="Buell C.R."/>
        </authorList>
    </citation>
    <scope>NUCLEOTIDE SEQUENCE</scope>
    <source>
        <strain evidence="6">DAOM:BR144</strain>
    </source>
</reference>
<accession>K3WTV8</accession>
<dbReference type="Pfam" id="PF12799">
    <property type="entry name" value="LRR_4"/>
    <property type="match status" value="1"/>
</dbReference>
<dbReference type="STRING" id="431595.K3WTV8"/>
<reference evidence="5" key="3">
    <citation type="submission" date="2015-02" db="UniProtKB">
        <authorList>
            <consortium name="EnsemblProtists"/>
        </authorList>
    </citation>
    <scope>IDENTIFICATION</scope>
    <source>
        <strain evidence="5">DAOM BR144</strain>
    </source>
</reference>
<dbReference type="InterPro" id="IPR050836">
    <property type="entry name" value="SDS22/Internalin_LRR"/>
</dbReference>
<dbReference type="InterPro" id="IPR025875">
    <property type="entry name" value="Leu-rich_rpt_4"/>
</dbReference>
<feature type="region of interest" description="Disordered" evidence="3">
    <location>
        <begin position="259"/>
        <end position="301"/>
    </location>
</feature>
<keyword evidence="6" id="KW-1185">Reference proteome</keyword>
<proteinExistence type="predicted"/>
<dbReference type="AlphaFoldDB" id="K3WTV8"/>
<dbReference type="InParanoid" id="K3WTV8"/>
<dbReference type="OMA" id="RRFLMNW"/>
<evidence type="ECO:0000256" key="3">
    <source>
        <dbReference type="SAM" id="MobiDB-lite"/>
    </source>
</evidence>